<dbReference type="EMBL" id="LAZR01069236">
    <property type="protein sequence ID" value="KKK48117.1"/>
    <property type="molecule type" value="Genomic_DNA"/>
</dbReference>
<dbReference type="AlphaFoldDB" id="A0A0F8VUX1"/>
<name>A0A0F8VUX1_9ZZZZ</name>
<proteinExistence type="predicted"/>
<sequence length="55" mass="6071">MKQTVLRSLPGLSGFHMVGQWTMPFSGTVMAALSGRQLIQLMCKRSCRPFVTSTP</sequence>
<protein>
    <submittedName>
        <fullName evidence="1">Uncharacterized protein</fullName>
    </submittedName>
</protein>
<gene>
    <name evidence="1" type="ORF">LCGC14_3148360</name>
</gene>
<organism evidence="1">
    <name type="scientific">marine sediment metagenome</name>
    <dbReference type="NCBI Taxonomy" id="412755"/>
    <lineage>
        <taxon>unclassified sequences</taxon>
        <taxon>metagenomes</taxon>
        <taxon>ecological metagenomes</taxon>
    </lineage>
</organism>
<evidence type="ECO:0000313" key="1">
    <source>
        <dbReference type="EMBL" id="KKK48117.1"/>
    </source>
</evidence>
<comment type="caution">
    <text evidence="1">The sequence shown here is derived from an EMBL/GenBank/DDBJ whole genome shotgun (WGS) entry which is preliminary data.</text>
</comment>
<accession>A0A0F8VUX1</accession>
<reference evidence="1" key="1">
    <citation type="journal article" date="2015" name="Nature">
        <title>Complex archaea that bridge the gap between prokaryotes and eukaryotes.</title>
        <authorList>
            <person name="Spang A."/>
            <person name="Saw J.H."/>
            <person name="Jorgensen S.L."/>
            <person name="Zaremba-Niedzwiedzka K."/>
            <person name="Martijn J."/>
            <person name="Lind A.E."/>
            <person name="van Eijk R."/>
            <person name="Schleper C."/>
            <person name="Guy L."/>
            <person name="Ettema T.J."/>
        </authorList>
    </citation>
    <scope>NUCLEOTIDE SEQUENCE</scope>
</reference>